<proteinExistence type="predicted"/>
<evidence type="ECO:0000313" key="1">
    <source>
        <dbReference type="EMBL" id="SVB33342.1"/>
    </source>
</evidence>
<feature type="non-terminal residue" evidence="1">
    <location>
        <position position="1"/>
    </location>
</feature>
<reference evidence="1" key="1">
    <citation type="submission" date="2018-05" db="EMBL/GenBank/DDBJ databases">
        <authorList>
            <person name="Lanie J.A."/>
            <person name="Ng W.-L."/>
            <person name="Kazmierczak K.M."/>
            <person name="Andrzejewski T.M."/>
            <person name="Davidsen T.M."/>
            <person name="Wayne K.J."/>
            <person name="Tettelin H."/>
            <person name="Glass J.I."/>
            <person name="Rusch D."/>
            <person name="Podicherti R."/>
            <person name="Tsui H.-C.T."/>
            <person name="Winkler M.E."/>
        </authorList>
    </citation>
    <scope>NUCLEOTIDE SEQUENCE</scope>
</reference>
<dbReference type="EMBL" id="UINC01037602">
    <property type="protein sequence ID" value="SVB33342.1"/>
    <property type="molecule type" value="Genomic_DNA"/>
</dbReference>
<accession>A0A382D5N5</accession>
<gene>
    <name evidence="1" type="ORF">METZ01_LOCUS186196</name>
</gene>
<dbReference type="AlphaFoldDB" id="A0A382D5N5"/>
<organism evidence="1">
    <name type="scientific">marine metagenome</name>
    <dbReference type="NCBI Taxonomy" id="408172"/>
    <lineage>
        <taxon>unclassified sequences</taxon>
        <taxon>metagenomes</taxon>
        <taxon>ecological metagenomes</taxon>
    </lineage>
</organism>
<name>A0A382D5N5_9ZZZZ</name>
<protein>
    <submittedName>
        <fullName evidence="1">Uncharacterized protein</fullName>
    </submittedName>
</protein>
<sequence>ASLALRMERTTTRYNYGIVPLRDHHPRRLATAKVVTLAYSSVFVPSMAMNRSVPNISGY</sequence>